<feature type="transmembrane region" description="Helical" evidence="6">
    <location>
        <begin position="231"/>
        <end position="249"/>
    </location>
</feature>
<dbReference type="InterPro" id="IPR053153">
    <property type="entry name" value="APC_K+_Transporter"/>
</dbReference>
<evidence type="ECO:0000256" key="1">
    <source>
        <dbReference type="ARBA" id="ARBA00004141"/>
    </source>
</evidence>
<feature type="transmembrane region" description="Helical" evidence="6">
    <location>
        <begin position="127"/>
        <end position="155"/>
    </location>
</feature>
<dbReference type="GO" id="GO:0022857">
    <property type="term" value="F:transmembrane transporter activity"/>
    <property type="evidence" value="ECO:0007669"/>
    <property type="project" value="InterPro"/>
</dbReference>
<dbReference type="InterPro" id="IPR012340">
    <property type="entry name" value="NA-bd_OB-fold"/>
</dbReference>
<name>A0A1X2A0T6_9MYCO</name>
<reference evidence="7 8" key="1">
    <citation type="submission" date="2016-01" db="EMBL/GenBank/DDBJ databases">
        <title>The new phylogeny of the genus Mycobacterium.</title>
        <authorList>
            <person name="Tarcisio F."/>
            <person name="Conor M."/>
            <person name="Antonella G."/>
            <person name="Elisabetta G."/>
            <person name="Giulia F.S."/>
            <person name="Sara T."/>
            <person name="Anna F."/>
            <person name="Clotilde B."/>
            <person name="Roberto B."/>
            <person name="Veronica D.S."/>
            <person name="Fabio R."/>
            <person name="Monica P."/>
            <person name="Olivier J."/>
            <person name="Enrico T."/>
            <person name="Nicola S."/>
        </authorList>
    </citation>
    <scope>NUCLEOTIDE SEQUENCE [LARGE SCALE GENOMIC DNA]</scope>
    <source>
        <strain evidence="7 8">DSM 44572</strain>
    </source>
</reference>
<dbReference type="Pfam" id="PF13520">
    <property type="entry name" value="AA_permease_2"/>
    <property type="match status" value="1"/>
</dbReference>
<dbReference type="Gene3D" id="2.40.50.140">
    <property type="entry name" value="Nucleic acid-binding proteins"/>
    <property type="match status" value="1"/>
</dbReference>
<dbReference type="STRING" id="153971.AWC19_23675"/>
<feature type="transmembrane region" description="Helical" evidence="6">
    <location>
        <begin position="75"/>
        <end position="99"/>
    </location>
</feature>
<dbReference type="GO" id="GO:0016020">
    <property type="term" value="C:membrane"/>
    <property type="evidence" value="ECO:0007669"/>
    <property type="project" value="UniProtKB-SubCell"/>
</dbReference>
<dbReference type="RefSeq" id="WP_085076178.1">
    <property type="nucleotide sequence ID" value="NZ_JACKRZ010000115.1"/>
</dbReference>
<feature type="compositionally biased region" description="Acidic residues" evidence="5">
    <location>
        <begin position="772"/>
        <end position="786"/>
    </location>
</feature>
<feature type="transmembrane region" description="Helical" evidence="6">
    <location>
        <begin position="378"/>
        <end position="398"/>
    </location>
</feature>
<evidence type="ECO:0000256" key="4">
    <source>
        <dbReference type="ARBA" id="ARBA00023136"/>
    </source>
</evidence>
<keyword evidence="4 6" id="KW-0472">Membrane</keyword>
<feature type="transmembrane region" description="Helical" evidence="6">
    <location>
        <begin position="279"/>
        <end position="300"/>
    </location>
</feature>
<evidence type="ECO:0000256" key="2">
    <source>
        <dbReference type="ARBA" id="ARBA00022692"/>
    </source>
</evidence>
<feature type="region of interest" description="Disordered" evidence="5">
    <location>
        <begin position="752"/>
        <end position="794"/>
    </location>
</feature>
<feature type="transmembrane region" description="Helical" evidence="6">
    <location>
        <begin position="331"/>
        <end position="357"/>
    </location>
</feature>
<comment type="subcellular location">
    <subcellularLocation>
        <location evidence="1">Membrane</location>
        <topology evidence="1">Multi-pass membrane protein</topology>
    </subcellularLocation>
</comment>
<keyword evidence="2 6" id="KW-0812">Transmembrane</keyword>
<dbReference type="GO" id="GO:0003677">
    <property type="term" value="F:DNA binding"/>
    <property type="evidence" value="ECO:0007669"/>
    <property type="project" value="UniProtKB-KW"/>
</dbReference>
<feature type="transmembrane region" description="Helical" evidence="6">
    <location>
        <begin position="440"/>
        <end position="460"/>
    </location>
</feature>
<dbReference type="PANTHER" id="PTHR47704:SF1">
    <property type="entry name" value="POTASSIUM TRANSPORTER KIMA"/>
    <property type="match status" value="1"/>
</dbReference>
<feature type="transmembrane region" description="Helical" evidence="6">
    <location>
        <begin position="190"/>
        <end position="211"/>
    </location>
</feature>
<dbReference type="EMBL" id="LQPJ01000007">
    <property type="protein sequence ID" value="ORW34558.1"/>
    <property type="molecule type" value="Genomic_DNA"/>
</dbReference>
<feature type="transmembrane region" description="Helical" evidence="6">
    <location>
        <begin position="466"/>
        <end position="483"/>
    </location>
</feature>
<evidence type="ECO:0000313" key="7">
    <source>
        <dbReference type="EMBL" id="ORW34558.1"/>
    </source>
</evidence>
<dbReference type="CDD" id="cd04488">
    <property type="entry name" value="RecG_wedge_OBF"/>
    <property type="match status" value="1"/>
</dbReference>
<proteinExistence type="predicted"/>
<gene>
    <name evidence="7" type="ORF">AWC19_23675</name>
</gene>
<dbReference type="InterPro" id="IPR002293">
    <property type="entry name" value="AA/rel_permease1"/>
</dbReference>
<dbReference type="Gene3D" id="1.20.1740.10">
    <property type="entry name" value="Amino acid/polyamine transporter I"/>
    <property type="match status" value="1"/>
</dbReference>
<sequence length="794" mass="85893">MTTSAGGSAGKLYIPTSVGDIAKRVFLGKPLITEELRSEKLSNPVALGALSPDAISSTAYGPEQILIELLPRAGLAAFALLLPITGVILLILVLVAASYRQVLMAYTRAGGSYIVARDNFGPRVAQVAAAALLIDYVVTVAVQSAAGTVAVVSALPALGPHSLQITIGVVLVICYANLRGLKEAGWQFAVPTYFFVVMVGFMIVVGVARAVTGDLPVYDPGQVPGTVPVHQGDGLVMGATILTLLRAFANGGSSLTGVEAISNTVDVFRKPQGRNARRVLTAMATILGFLLAGVAFLAYATHATPYISEYPSVLSQIARAVFGNGAVGDAFYMLVQASTAAILFTGANTSFNGFPALASFVAEDRFLPRQLTKRGHRLVFSNGIMTLTALSVALLLATGGSVNALVPFYAIGVFTGFSMAGYGMTKHHLTEREAGWRRRLAINLSAGILSTIVVGIFAVAKFTEGAWLVVVVFPVLVFVLIRLNREYRAEAAILEMFRTDRPELVKYARHRVFVFVNSVDLAVIEALRYGMGLRADELIAVHFMVDPAHAAHLRKRWDHYELTTRLRVVDCPDRRINRSAQLLVAKALQEHPDTNVTVLLPRRTYSPLLGRLLHDRTADKIARAVSLIPDAAATIVPYDVESRIKEAFPDDFEHRIARALDKVEAWVSRDEDRNVEAYEHPERPRAVITVAGLIPGQRSTIEGRVNQVEDINKRRRTLRWIVVGDDSGEINVTFRPGRGGADIQPGQLLRITGKPRQSGNRPMSMIDPVYEVLEDPADTAESDEAEEAGKSSSK</sequence>
<dbReference type="AlphaFoldDB" id="A0A1X2A0T6"/>
<keyword evidence="8" id="KW-1185">Reference proteome</keyword>
<dbReference type="OrthoDB" id="9759676at2"/>
<evidence type="ECO:0000256" key="6">
    <source>
        <dbReference type="SAM" id="Phobius"/>
    </source>
</evidence>
<protein>
    <submittedName>
        <fullName evidence="7">DNA-binding protein</fullName>
    </submittedName>
</protein>
<keyword evidence="7" id="KW-0238">DNA-binding</keyword>
<dbReference type="SUPFAM" id="SSF50249">
    <property type="entry name" value="Nucleic acid-binding proteins"/>
    <property type="match status" value="1"/>
</dbReference>
<feature type="transmembrane region" description="Helical" evidence="6">
    <location>
        <begin position="161"/>
        <end position="178"/>
    </location>
</feature>
<keyword evidence="3 6" id="KW-1133">Transmembrane helix</keyword>
<evidence type="ECO:0000313" key="8">
    <source>
        <dbReference type="Proteomes" id="UP000193529"/>
    </source>
</evidence>
<dbReference type="PANTHER" id="PTHR47704">
    <property type="entry name" value="POTASSIUM TRANSPORTER KIMA"/>
    <property type="match status" value="1"/>
</dbReference>
<evidence type="ECO:0000256" key="3">
    <source>
        <dbReference type="ARBA" id="ARBA00022989"/>
    </source>
</evidence>
<evidence type="ECO:0000256" key="5">
    <source>
        <dbReference type="SAM" id="MobiDB-lite"/>
    </source>
</evidence>
<feature type="transmembrane region" description="Helical" evidence="6">
    <location>
        <begin position="404"/>
        <end position="424"/>
    </location>
</feature>
<comment type="caution">
    <text evidence="7">The sequence shown here is derived from an EMBL/GenBank/DDBJ whole genome shotgun (WGS) entry which is preliminary data.</text>
</comment>
<dbReference type="Proteomes" id="UP000193529">
    <property type="component" value="Unassembled WGS sequence"/>
</dbReference>
<accession>A0A1X2A0T6</accession>
<organism evidence="7 8">
    <name type="scientific">Mycobacterium palustre</name>
    <dbReference type="NCBI Taxonomy" id="153971"/>
    <lineage>
        <taxon>Bacteria</taxon>
        <taxon>Bacillati</taxon>
        <taxon>Actinomycetota</taxon>
        <taxon>Actinomycetes</taxon>
        <taxon>Mycobacteriales</taxon>
        <taxon>Mycobacteriaceae</taxon>
        <taxon>Mycobacterium</taxon>
        <taxon>Mycobacterium simiae complex</taxon>
    </lineage>
</organism>